<dbReference type="Gene3D" id="3.90.1150.10">
    <property type="entry name" value="Aspartate Aminotransferase, domain 1"/>
    <property type="match status" value="1"/>
</dbReference>
<comment type="caution">
    <text evidence="2">The sequence shown here is derived from an EMBL/GenBank/DDBJ whole genome shotgun (WGS) entry which is preliminary data.</text>
</comment>
<dbReference type="Proteomes" id="UP000265703">
    <property type="component" value="Unassembled WGS sequence"/>
</dbReference>
<dbReference type="STRING" id="658196.A0A397TWI4"/>
<dbReference type="CDD" id="cd00609">
    <property type="entry name" value="AAT_like"/>
    <property type="match status" value="1"/>
</dbReference>
<dbReference type="InterPro" id="IPR004839">
    <property type="entry name" value="Aminotransferase_I/II_large"/>
</dbReference>
<protein>
    <submittedName>
        <fullName evidence="2">Pyridoxal phosphate-dependent transferase</fullName>
    </submittedName>
</protein>
<name>A0A397TWI4_9GLOM</name>
<dbReference type="InterPro" id="IPR015422">
    <property type="entry name" value="PyrdxlP-dep_Trfase_small"/>
</dbReference>
<dbReference type="Gene3D" id="3.40.640.10">
    <property type="entry name" value="Type I PLP-dependent aspartate aminotransferase-like (Major domain)"/>
    <property type="match status" value="1"/>
</dbReference>
<dbReference type="GO" id="GO:0030170">
    <property type="term" value="F:pyridoxal phosphate binding"/>
    <property type="evidence" value="ECO:0007669"/>
    <property type="project" value="InterPro"/>
</dbReference>
<organism evidence="2 3">
    <name type="scientific">Glomus cerebriforme</name>
    <dbReference type="NCBI Taxonomy" id="658196"/>
    <lineage>
        <taxon>Eukaryota</taxon>
        <taxon>Fungi</taxon>
        <taxon>Fungi incertae sedis</taxon>
        <taxon>Mucoromycota</taxon>
        <taxon>Glomeromycotina</taxon>
        <taxon>Glomeromycetes</taxon>
        <taxon>Glomerales</taxon>
        <taxon>Glomeraceae</taxon>
        <taxon>Glomus</taxon>
    </lineage>
</organism>
<gene>
    <name evidence="2" type="ORF">C1645_718264</name>
</gene>
<dbReference type="PANTHER" id="PTHR43799">
    <property type="entry name" value="AMINOTRANSFERASE, PUTATIVE-RELATED"/>
    <property type="match status" value="1"/>
</dbReference>
<sequence length="380" mass="42978">MTTVKENEEVWDTKVQQFHGGQDWQFLDNFVEDFSVTTNALGTPKVALEASKEALYNCHHYPPANQEPAKSSLAKFIWSNDYSLHHDRLLLGNGASELIDLVIRSAPLGTWKPGPWDVQYKEYQRSAETNGRVILQPQDTTPAKLTCIVNPCNPTGEYKNIVDLKHWIGNNVEDGGFVIVDESMQPWLSRDFRADSLISQNEFIYSLYESRQVSVYIIHSWTKIWSCTGLRLGSVICPTSAHCDVLKKLQVPWSVNSPALAFLDAVVKDTAYMEQTWALTPKWRAEIIEKLKALSDAIVQAKNDEGYAWEFYGKSFLSYIWINMKSKVVAKEAVAQARAAGVPVRNGSLGYDRPTYVRVAVREPSKVDILINAWDELGRD</sequence>
<keyword evidence="3" id="KW-1185">Reference proteome</keyword>
<dbReference type="SUPFAM" id="SSF53383">
    <property type="entry name" value="PLP-dependent transferases"/>
    <property type="match status" value="1"/>
</dbReference>
<dbReference type="PANTHER" id="PTHR43799:SF1">
    <property type="entry name" value="ASPARTATE AMINOTRANSFERASE"/>
    <property type="match status" value="1"/>
</dbReference>
<evidence type="ECO:0000313" key="3">
    <source>
        <dbReference type="Proteomes" id="UP000265703"/>
    </source>
</evidence>
<evidence type="ECO:0000259" key="1">
    <source>
        <dbReference type="Pfam" id="PF00155"/>
    </source>
</evidence>
<accession>A0A397TWI4</accession>
<dbReference type="AlphaFoldDB" id="A0A397TWI4"/>
<dbReference type="OrthoDB" id="2108at2759"/>
<feature type="domain" description="Aminotransferase class I/classII large" evidence="1">
    <location>
        <begin position="36"/>
        <end position="372"/>
    </location>
</feature>
<dbReference type="InterPro" id="IPR015424">
    <property type="entry name" value="PyrdxlP-dep_Trfase"/>
</dbReference>
<dbReference type="EMBL" id="QKYT01000006">
    <property type="protein sequence ID" value="RIA99224.1"/>
    <property type="molecule type" value="Genomic_DNA"/>
</dbReference>
<dbReference type="InterPro" id="IPR015421">
    <property type="entry name" value="PyrdxlP-dep_Trfase_major"/>
</dbReference>
<dbReference type="Pfam" id="PF00155">
    <property type="entry name" value="Aminotran_1_2"/>
    <property type="match status" value="1"/>
</dbReference>
<evidence type="ECO:0000313" key="2">
    <source>
        <dbReference type="EMBL" id="RIA99224.1"/>
    </source>
</evidence>
<dbReference type="GO" id="GO:0016740">
    <property type="term" value="F:transferase activity"/>
    <property type="evidence" value="ECO:0007669"/>
    <property type="project" value="UniProtKB-KW"/>
</dbReference>
<keyword evidence="2" id="KW-0808">Transferase</keyword>
<proteinExistence type="predicted"/>
<reference evidence="2 3" key="1">
    <citation type="submission" date="2018-06" db="EMBL/GenBank/DDBJ databases">
        <title>Comparative genomics reveals the genomic features of Rhizophagus irregularis, R. cerebriforme, R. diaphanum and Gigaspora rosea, and their symbiotic lifestyle signature.</title>
        <authorList>
            <person name="Morin E."/>
            <person name="San Clemente H."/>
            <person name="Chen E.C.H."/>
            <person name="De La Providencia I."/>
            <person name="Hainaut M."/>
            <person name="Kuo A."/>
            <person name="Kohler A."/>
            <person name="Murat C."/>
            <person name="Tang N."/>
            <person name="Roy S."/>
            <person name="Loubradou J."/>
            <person name="Henrissat B."/>
            <person name="Grigoriev I.V."/>
            <person name="Corradi N."/>
            <person name="Roux C."/>
            <person name="Martin F.M."/>
        </authorList>
    </citation>
    <scope>NUCLEOTIDE SEQUENCE [LARGE SCALE GENOMIC DNA]</scope>
    <source>
        <strain evidence="2 3">DAOM 227022</strain>
    </source>
</reference>